<dbReference type="GeneID" id="63818306"/>
<evidence type="ECO:0000313" key="2">
    <source>
        <dbReference type="EMBL" id="KZT06983.1"/>
    </source>
</evidence>
<keyword evidence="3" id="KW-1185">Reference proteome</keyword>
<feature type="chain" id="PRO_5007857130" description="Secreted protein" evidence="1">
    <location>
        <begin position="25"/>
        <end position="153"/>
    </location>
</feature>
<dbReference type="RefSeq" id="XP_040764723.1">
    <property type="nucleotide sequence ID" value="XM_040901274.1"/>
</dbReference>
<feature type="signal peptide" evidence="1">
    <location>
        <begin position="1"/>
        <end position="24"/>
    </location>
</feature>
<organism evidence="2 3">
    <name type="scientific">Laetiporus sulphureus 93-53</name>
    <dbReference type="NCBI Taxonomy" id="1314785"/>
    <lineage>
        <taxon>Eukaryota</taxon>
        <taxon>Fungi</taxon>
        <taxon>Dikarya</taxon>
        <taxon>Basidiomycota</taxon>
        <taxon>Agaricomycotina</taxon>
        <taxon>Agaricomycetes</taxon>
        <taxon>Polyporales</taxon>
        <taxon>Laetiporus</taxon>
    </lineage>
</organism>
<accession>A0A165EG14</accession>
<protein>
    <recommendedName>
        <fullName evidence="4">Secreted protein</fullName>
    </recommendedName>
</protein>
<dbReference type="EMBL" id="KV427621">
    <property type="protein sequence ID" value="KZT06983.1"/>
    <property type="molecule type" value="Genomic_DNA"/>
</dbReference>
<evidence type="ECO:0000256" key="1">
    <source>
        <dbReference type="SAM" id="SignalP"/>
    </source>
</evidence>
<dbReference type="AlphaFoldDB" id="A0A165EG14"/>
<proteinExistence type="predicted"/>
<dbReference type="PROSITE" id="PS51257">
    <property type="entry name" value="PROKAR_LIPOPROTEIN"/>
    <property type="match status" value="1"/>
</dbReference>
<dbReference type="Proteomes" id="UP000076871">
    <property type="component" value="Unassembled WGS sequence"/>
</dbReference>
<reference evidence="2 3" key="1">
    <citation type="journal article" date="2016" name="Mol. Biol. Evol.">
        <title>Comparative Genomics of Early-Diverging Mushroom-Forming Fungi Provides Insights into the Origins of Lignocellulose Decay Capabilities.</title>
        <authorList>
            <person name="Nagy L.G."/>
            <person name="Riley R."/>
            <person name="Tritt A."/>
            <person name="Adam C."/>
            <person name="Daum C."/>
            <person name="Floudas D."/>
            <person name="Sun H."/>
            <person name="Yadav J.S."/>
            <person name="Pangilinan J."/>
            <person name="Larsson K.H."/>
            <person name="Matsuura K."/>
            <person name="Barry K."/>
            <person name="Labutti K."/>
            <person name="Kuo R."/>
            <person name="Ohm R.A."/>
            <person name="Bhattacharya S.S."/>
            <person name="Shirouzu T."/>
            <person name="Yoshinaga Y."/>
            <person name="Martin F.M."/>
            <person name="Grigoriev I.V."/>
            <person name="Hibbett D.S."/>
        </authorList>
    </citation>
    <scope>NUCLEOTIDE SEQUENCE [LARGE SCALE GENOMIC DNA]</scope>
    <source>
        <strain evidence="2 3">93-53</strain>
    </source>
</reference>
<evidence type="ECO:0008006" key="4">
    <source>
        <dbReference type="Google" id="ProtNLM"/>
    </source>
</evidence>
<name>A0A165EG14_9APHY</name>
<evidence type="ECO:0000313" key="3">
    <source>
        <dbReference type="Proteomes" id="UP000076871"/>
    </source>
</evidence>
<dbReference type="InParanoid" id="A0A165EG14"/>
<sequence>MVAVCTRACFVVSAFSACLIASLAAQPVRGEASVDQASGRARDAIWRDRKSECTRPVILPTGWRALCPSRVSSSTRLRALCSPDCPCISLERQVDHPGLRYLLLSQITRAFWPAMRFCASGDWRAEMAMYSGGLTCVCVECFKKDDRLCARRS</sequence>
<gene>
    <name evidence="2" type="ORF">LAESUDRAFT_126981</name>
</gene>
<keyword evidence="1" id="KW-0732">Signal</keyword>